<proteinExistence type="predicted"/>
<accession>A0A1Q9EPN9</accession>
<dbReference type="Proteomes" id="UP000186817">
    <property type="component" value="Unassembled WGS sequence"/>
</dbReference>
<evidence type="ECO:0000313" key="2">
    <source>
        <dbReference type="Proteomes" id="UP000186817"/>
    </source>
</evidence>
<reference evidence="1 2" key="1">
    <citation type="submission" date="2016-02" db="EMBL/GenBank/DDBJ databases">
        <title>Genome analysis of coral dinoflagellate symbionts highlights evolutionary adaptations to a symbiotic lifestyle.</title>
        <authorList>
            <person name="Aranda M."/>
            <person name="Li Y."/>
            <person name="Liew Y.J."/>
            <person name="Baumgarten S."/>
            <person name="Simakov O."/>
            <person name="Wilson M."/>
            <person name="Piel J."/>
            <person name="Ashoor H."/>
            <person name="Bougouffa S."/>
            <person name="Bajic V.B."/>
            <person name="Ryu T."/>
            <person name="Ravasi T."/>
            <person name="Bayer T."/>
            <person name="Micklem G."/>
            <person name="Kim H."/>
            <person name="Bhak J."/>
            <person name="Lajeunesse T.C."/>
            <person name="Voolstra C.R."/>
        </authorList>
    </citation>
    <scope>NUCLEOTIDE SEQUENCE [LARGE SCALE GENOMIC DNA]</scope>
    <source>
        <strain evidence="1 2">CCMP2467</strain>
    </source>
</reference>
<dbReference type="OrthoDB" id="10304190at2759"/>
<gene>
    <name evidence="1" type="ORF">AK812_SmicGene7003</name>
</gene>
<name>A0A1Q9EPN9_SYMMI</name>
<evidence type="ECO:0000313" key="1">
    <source>
        <dbReference type="EMBL" id="OLQ09405.1"/>
    </source>
</evidence>
<protein>
    <submittedName>
        <fullName evidence="1">Uncharacterized protein</fullName>
    </submittedName>
</protein>
<comment type="caution">
    <text evidence="1">The sequence shown here is derived from an EMBL/GenBank/DDBJ whole genome shotgun (WGS) entry which is preliminary data.</text>
</comment>
<sequence>MRPTTAALLWIGTRGADLRLERRGQDTFVLHGDEVVFTTSVDDTSAGSDTDSDIKGDEEFFHGCLWTYRQQVSLCQGGSCGEAEILAHDFQRHLLAFYTNRSGTAPPPLEAASWLVLATSPEQRREEHGTLLDLCTT</sequence>
<dbReference type="AlphaFoldDB" id="A0A1Q9EPN9"/>
<keyword evidence="2" id="KW-1185">Reference proteome</keyword>
<organism evidence="1 2">
    <name type="scientific">Symbiodinium microadriaticum</name>
    <name type="common">Dinoflagellate</name>
    <name type="synonym">Zooxanthella microadriatica</name>
    <dbReference type="NCBI Taxonomy" id="2951"/>
    <lineage>
        <taxon>Eukaryota</taxon>
        <taxon>Sar</taxon>
        <taxon>Alveolata</taxon>
        <taxon>Dinophyceae</taxon>
        <taxon>Suessiales</taxon>
        <taxon>Symbiodiniaceae</taxon>
        <taxon>Symbiodinium</taxon>
    </lineage>
</organism>
<dbReference type="EMBL" id="LSRX01000097">
    <property type="protein sequence ID" value="OLQ09405.1"/>
    <property type="molecule type" value="Genomic_DNA"/>
</dbReference>